<feature type="compositionally biased region" description="Low complexity" evidence="1">
    <location>
        <begin position="403"/>
        <end position="421"/>
    </location>
</feature>
<feature type="compositionally biased region" description="Pro residues" evidence="1">
    <location>
        <begin position="255"/>
        <end position="269"/>
    </location>
</feature>
<feature type="compositionally biased region" description="Basic and acidic residues" evidence="1">
    <location>
        <begin position="422"/>
        <end position="433"/>
    </location>
</feature>
<feature type="compositionally biased region" description="Polar residues" evidence="1">
    <location>
        <begin position="271"/>
        <end position="283"/>
    </location>
</feature>
<gene>
    <name evidence="2" type="ORF">ACTOB_001550</name>
</gene>
<organism evidence="2 3">
    <name type="scientific">Actinoplanes oblitus</name>
    <dbReference type="NCBI Taxonomy" id="3040509"/>
    <lineage>
        <taxon>Bacteria</taxon>
        <taxon>Bacillati</taxon>
        <taxon>Actinomycetota</taxon>
        <taxon>Actinomycetes</taxon>
        <taxon>Micromonosporales</taxon>
        <taxon>Micromonosporaceae</taxon>
        <taxon>Actinoplanes</taxon>
    </lineage>
</organism>
<evidence type="ECO:0008006" key="4">
    <source>
        <dbReference type="Google" id="ProtNLM"/>
    </source>
</evidence>
<feature type="region of interest" description="Disordered" evidence="1">
    <location>
        <begin position="230"/>
        <end position="523"/>
    </location>
</feature>
<feature type="region of interest" description="Disordered" evidence="1">
    <location>
        <begin position="563"/>
        <end position="647"/>
    </location>
</feature>
<feature type="compositionally biased region" description="Basic and acidic residues" evidence="1">
    <location>
        <begin position="509"/>
        <end position="519"/>
    </location>
</feature>
<reference evidence="2 3" key="1">
    <citation type="submission" date="2023-06" db="EMBL/GenBank/DDBJ databases">
        <authorList>
            <person name="Yushchuk O."/>
            <person name="Binda E."/>
            <person name="Ruckert-Reed C."/>
            <person name="Fedorenko V."/>
            <person name="Kalinowski J."/>
            <person name="Marinelli F."/>
        </authorList>
    </citation>
    <scope>NUCLEOTIDE SEQUENCE [LARGE SCALE GENOMIC DNA]</scope>
    <source>
        <strain evidence="2 3">NRRL 3884</strain>
    </source>
</reference>
<dbReference type="EMBL" id="CP126980">
    <property type="protein sequence ID" value="WIM97982.1"/>
    <property type="molecule type" value="Genomic_DNA"/>
</dbReference>
<accession>A0ABY8WKP5</accession>
<name>A0ABY8WKP5_9ACTN</name>
<feature type="compositionally biased region" description="Low complexity" evidence="1">
    <location>
        <begin position="345"/>
        <end position="357"/>
    </location>
</feature>
<proteinExistence type="predicted"/>
<evidence type="ECO:0000313" key="2">
    <source>
        <dbReference type="EMBL" id="WIM97982.1"/>
    </source>
</evidence>
<evidence type="ECO:0000256" key="1">
    <source>
        <dbReference type="SAM" id="MobiDB-lite"/>
    </source>
</evidence>
<feature type="compositionally biased region" description="Basic and acidic residues" evidence="1">
    <location>
        <begin position="460"/>
        <end position="475"/>
    </location>
</feature>
<dbReference type="Proteomes" id="UP001240150">
    <property type="component" value="Chromosome"/>
</dbReference>
<sequence length="647" mass="68821">MGVDYWGAAADPNYGYSPYSGTTHYGSHSSSDAPFTQQAGGDNHTTIEQIHRQIHNMHPERIAVLADQWQNAWTLMSEVRSFLLAESQALERESWKSPKAREAFLKMGPGQSLAYLDVWMDAAQVNVTQLRHLVLITKAAQDSIDDLVDKYKTDLGAAADVTGMDQLGHWLTHWNTTWSDSEKNEARDDINDVKKDYQERAQRIAYYYGNEIYGYIGKLAGGMGPPVRPMDAVLNTPGKPPTPQLPKLPGGGAGAPPPPAFGGTPPPLPGQNKTPKLPTNPSDQVKLPDLPGDQPGGNQDHGQLPGTQPPLLPVLPVKPGQTGVQPPKSVPPLTNLPGQLPPALPGGAKPPAFGPGLTQNAPGTLSPGLKPGGSAPSLPPNPGQLGRNSFGRSPAQPPGTGQPPGRTLRRPGGTNPSQPGRPGDRRRGDDRSRQYGTPYEGEESFSRPPGGMPPVLKNPAGDRDRRRPGSTEELHPTVNGSNDAFRPEGTAPPVLNRPSTPATPPAPARRRETPQRDRQTTAWADYFGSEQATTEAGSGMLEAPAAPIAGAGVSRLEEIPRGLRSRAATQAAAAGQHQPGTVSPELSKRRTTIDPMPVGPQDDEAPGIVTDERAFEIQTPGGGVVTSKRDEPVYEPEIRRVLGGGNS</sequence>
<protein>
    <recommendedName>
        <fullName evidence="4">PPE family domain-containing protein</fullName>
    </recommendedName>
</protein>
<evidence type="ECO:0000313" key="3">
    <source>
        <dbReference type="Proteomes" id="UP001240150"/>
    </source>
</evidence>
<dbReference type="RefSeq" id="WP_284919375.1">
    <property type="nucleotide sequence ID" value="NZ_CP126980.1"/>
</dbReference>
<keyword evidence="3" id="KW-1185">Reference proteome</keyword>
<feature type="compositionally biased region" description="Basic and acidic residues" evidence="1">
    <location>
        <begin position="627"/>
        <end position="640"/>
    </location>
</feature>